<dbReference type="SMART" id="SM00248">
    <property type="entry name" value="ANK"/>
    <property type="match status" value="2"/>
</dbReference>
<dbReference type="Proteomes" id="UP000664521">
    <property type="component" value="Unassembled WGS sequence"/>
</dbReference>
<sequence length="157" mass="16235">MAENMSGPMPPEVVAFATRMFDSARQGDIAVFTQALPAGLSANLTNDKGDSLIMLAAYHGHAQLVSLLLSHGANPNSLNDRGQSPLAGAVFKNEADVVEALLAGGADPDMGEPSAMEALVIFKQEEAWGEKFRQAPGKGKGGVVVNGGGAASHLEHQ</sequence>
<dbReference type="Pfam" id="PF12796">
    <property type="entry name" value="Ank_2"/>
    <property type="match status" value="1"/>
</dbReference>
<dbReference type="GO" id="GO:0004842">
    <property type="term" value="F:ubiquitin-protein transferase activity"/>
    <property type="evidence" value="ECO:0007669"/>
    <property type="project" value="TreeGrafter"/>
</dbReference>
<dbReference type="InterPro" id="IPR002110">
    <property type="entry name" value="Ankyrin_rpt"/>
</dbReference>
<accession>A0A8H3F2U1</accession>
<dbReference type="AlphaFoldDB" id="A0A8H3F2U1"/>
<dbReference type="PROSITE" id="PS50297">
    <property type="entry name" value="ANK_REP_REGION"/>
    <property type="match status" value="2"/>
</dbReference>
<dbReference type="GO" id="GO:0085020">
    <property type="term" value="P:protein K6-linked ubiquitination"/>
    <property type="evidence" value="ECO:0007669"/>
    <property type="project" value="TreeGrafter"/>
</dbReference>
<organism evidence="4 5">
    <name type="scientific">Heterodermia speciosa</name>
    <dbReference type="NCBI Taxonomy" id="116794"/>
    <lineage>
        <taxon>Eukaryota</taxon>
        <taxon>Fungi</taxon>
        <taxon>Dikarya</taxon>
        <taxon>Ascomycota</taxon>
        <taxon>Pezizomycotina</taxon>
        <taxon>Lecanoromycetes</taxon>
        <taxon>OSLEUM clade</taxon>
        <taxon>Lecanoromycetidae</taxon>
        <taxon>Caliciales</taxon>
        <taxon>Physciaceae</taxon>
        <taxon>Heterodermia</taxon>
    </lineage>
</organism>
<dbReference type="PANTHER" id="PTHR24171">
    <property type="entry name" value="ANKYRIN REPEAT DOMAIN-CONTAINING PROTEIN 39-RELATED"/>
    <property type="match status" value="1"/>
</dbReference>
<protein>
    <recommendedName>
        <fullName evidence="6">Ankyrin</fullName>
    </recommendedName>
</protein>
<proteinExistence type="predicted"/>
<evidence type="ECO:0000313" key="5">
    <source>
        <dbReference type="Proteomes" id="UP000664521"/>
    </source>
</evidence>
<name>A0A8H3F2U1_9LECA</name>
<comment type="caution">
    <text evidence="4">The sequence shown here is derived from an EMBL/GenBank/DDBJ whole genome shotgun (WGS) entry which is preliminary data.</text>
</comment>
<gene>
    <name evidence="4" type="ORF">HETSPECPRED_002248</name>
</gene>
<evidence type="ECO:0000256" key="1">
    <source>
        <dbReference type="ARBA" id="ARBA00022737"/>
    </source>
</evidence>
<keyword evidence="5" id="KW-1185">Reference proteome</keyword>
<evidence type="ECO:0000256" key="2">
    <source>
        <dbReference type="ARBA" id="ARBA00023043"/>
    </source>
</evidence>
<dbReference type="PANTHER" id="PTHR24171:SF8">
    <property type="entry name" value="BRCA1-ASSOCIATED RING DOMAIN PROTEIN 1"/>
    <property type="match status" value="1"/>
</dbReference>
<keyword evidence="1" id="KW-0677">Repeat</keyword>
<dbReference type="EMBL" id="CAJPDS010000015">
    <property type="protein sequence ID" value="CAF9914957.1"/>
    <property type="molecule type" value="Genomic_DNA"/>
</dbReference>
<dbReference type="InterPro" id="IPR036770">
    <property type="entry name" value="Ankyrin_rpt-contain_sf"/>
</dbReference>
<feature type="repeat" description="ANK" evidence="3">
    <location>
        <begin position="48"/>
        <end position="80"/>
    </location>
</feature>
<evidence type="ECO:0000313" key="4">
    <source>
        <dbReference type="EMBL" id="CAF9914957.1"/>
    </source>
</evidence>
<dbReference type="OrthoDB" id="366390at2759"/>
<dbReference type="PROSITE" id="PS50088">
    <property type="entry name" value="ANK_REPEAT"/>
    <property type="match status" value="2"/>
</dbReference>
<reference evidence="4" key="1">
    <citation type="submission" date="2021-03" db="EMBL/GenBank/DDBJ databases">
        <authorList>
            <person name="Tagirdzhanova G."/>
        </authorList>
    </citation>
    <scope>NUCLEOTIDE SEQUENCE</scope>
</reference>
<evidence type="ECO:0008006" key="6">
    <source>
        <dbReference type="Google" id="ProtNLM"/>
    </source>
</evidence>
<feature type="repeat" description="ANK" evidence="3">
    <location>
        <begin position="81"/>
        <end position="113"/>
    </location>
</feature>
<dbReference type="SUPFAM" id="SSF48403">
    <property type="entry name" value="Ankyrin repeat"/>
    <property type="match status" value="1"/>
</dbReference>
<evidence type="ECO:0000256" key="3">
    <source>
        <dbReference type="PROSITE-ProRule" id="PRU00023"/>
    </source>
</evidence>
<dbReference type="Gene3D" id="1.25.40.20">
    <property type="entry name" value="Ankyrin repeat-containing domain"/>
    <property type="match status" value="1"/>
</dbReference>
<keyword evidence="2 3" id="KW-0040">ANK repeat</keyword>